<dbReference type="RefSeq" id="WP_187996629.1">
    <property type="nucleotide sequence ID" value="NZ_JACEXG010000003.1"/>
</dbReference>
<evidence type="ECO:0000256" key="1">
    <source>
        <dbReference type="SAM" id="MobiDB-lite"/>
    </source>
</evidence>
<gene>
    <name evidence="2" type="ORF">JVW63_06140</name>
</gene>
<proteinExistence type="predicted"/>
<feature type="region of interest" description="Disordered" evidence="1">
    <location>
        <begin position="294"/>
        <end position="319"/>
    </location>
</feature>
<evidence type="ECO:0000313" key="2">
    <source>
        <dbReference type="EMBL" id="MBM9433275.1"/>
    </source>
</evidence>
<organism evidence="2 3">
    <name type="scientific">Flaviflexus equikiangi</name>
    <dbReference type="NCBI Taxonomy" id="2758573"/>
    <lineage>
        <taxon>Bacteria</taxon>
        <taxon>Bacillati</taxon>
        <taxon>Actinomycetota</taxon>
        <taxon>Actinomycetes</taxon>
        <taxon>Actinomycetales</taxon>
        <taxon>Actinomycetaceae</taxon>
        <taxon>Flaviflexus</taxon>
    </lineage>
</organism>
<comment type="caution">
    <text evidence="2">The sequence shown here is derived from an EMBL/GenBank/DDBJ whole genome shotgun (WGS) entry which is preliminary data.</text>
</comment>
<dbReference type="EMBL" id="JAFFJS010000003">
    <property type="protein sequence ID" value="MBM9433275.1"/>
    <property type="molecule type" value="Genomic_DNA"/>
</dbReference>
<reference evidence="3" key="1">
    <citation type="submission" date="2021-02" db="EMBL/GenBank/DDBJ databases">
        <title>Leucobacter sp. CX169.</title>
        <authorList>
            <person name="Cheng Y."/>
        </authorList>
    </citation>
    <scope>NUCLEOTIDE SEQUENCE [LARGE SCALE GENOMIC DNA]</scope>
    <source>
        <strain evidence="3">JY899</strain>
    </source>
</reference>
<accession>A0ABS2TF43</accession>
<protein>
    <recommendedName>
        <fullName evidence="4">DUF4192 family protein</fullName>
    </recommendedName>
</protein>
<sequence>MNTTQHSIIPLSALAHAAMEATNYSPDGKTVILYSNGAGIDDITIHDLAWIHMIGEPRQARTAVALIFPPHRDTEVCHAARQLDSLGEALRRAGRSWDTVVARGGVRFRIYSDHGWLDEPETDTMNNDDLDRLIDAFAGSPGRSRQFDIARAVDAGEAWIEALQGRMAGRPIVSPPSASLQAGSVRDAVIVWAVGETGTDRLMPGERFVPPVQAPNPERIDIALSLLAERVGQPDTVHALACASYLAWWSGYRRLAAHLCYRARSTGQRSRLASLVWTALVRDIVPQWMRETVRPAQEDRARPGRPFPGSAHMGDEKRS</sequence>
<name>A0ABS2TF43_9ACTO</name>
<evidence type="ECO:0008006" key="4">
    <source>
        <dbReference type="Google" id="ProtNLM"/>
    </source>
</evidence>
<keyword evidence="3" id="KW-1185">Reference proteome</keyword>
<dbReference type="Proteomes" id="UP000705983">
    <property type="component" value="Unassembled WGS sequence"/>
</dbReference>
<evidence type="ECO:0000313" key="3">
    <source>
        <dbReference type="Proteomes" id="UP000705983"/>
    </source>
</evidence>